<evidence type="ECO:0000313" key="3">
    <source>
        <dbReference type="Proteomes" id="UP000515756"/>
    </source>
</evidence>
<organism evidence="2 3">
    <name type="scientific">Aeromonas caviae</name>
    <name type="common">Aeromonas punctata</name>
    <dbReference type="NCBI Taxonomy" id="648"/>
    <lineage>
        <taxon>Bacteria</taxon>
        <taxon>Pseudomonadati</taxon>
        <taxon>Pseudomonadota</taxon>
        <taxon>Gammaproteobacteria</taxon>
        <taxon>Aeromonadales</taxon>
        <taxon>Aeromonadaceae</taxon>
        <taxon>Aeromonas</taxon>
    </lineage>
</organism>
<gene>
    <name evidence="2" type="ORF">WP2W18E01_30980</name>
</gene>
<keyword evidence="1" id="KW-0812">Transmembrane</keyword>
<feature type="transmembrane region" description="Helical" evidence="1">
    <location>
        <begin position="12"/>
        <end position="32"/>
    </location>
</feature>
<dbReference type="EMBL" id="AP021927">
    <property type="protein sequence ID" value="BBQ31516.1"/>
    <property type="molecule type" value="Genomic_DNA"/>
</dbReference>
<evidence type="ECO:0000313" key="2">
    <source>
        <dbReference type="EMBL" id="BBQ31516.1"/>
    </source>
</evidence>
<evidence type="ECO:0000256" key="1">
    <source>
        <dbReference type="SAM" id="Phobius"/>
    </source>
</evidence>
<keyword evidence="1" id="KW-1133">Transmembrane helix</keyword>
<sequence length="237" mass="27544">MTHRTKIKSIKVLSLIFIFLWVNAMITAPLIMTEFSWVEIQKVWDRWQTFNSGMIALLAAVLAINAAQYTEDAKRYRELIAAKSLLPLALSEQHTYCTELATYLKNEFIFLSEEHPIDTSTTKGNHEAPIPPKEWVFEVFKNCMIHEHETEAKFMASILSDTQITRARIESMKDKNKLITEYTFSSHANDICELHAKLDRMYDYSRKHSILSTTEITDEEKNNSICVLDIECLPRYK</sequence>
<accession>A0A6S4TAS7</accession>
<dbReference type="Proteomes" id="UP000515756">
    <property type="component" value="Chromosome"/>
</dbReference>
<proteinExistence type="predicted"/>
<reference evidence="2 3" key="1">
    <citation type="submission" date="2019-12" db="EMBL/GenBank/DDBJ databases">
        <title>complete genome sequences of Aeromonas caviae str. WP2-W18-ESBL-01 isolated from wastewater treatment plant effluent.</title>
        <authorList>
            <person name="Sekizuka T."/>
            <person name="Itokawa K."/>
            <person name="Yatsu K."/>
            <person name="Inamine Y."/>
            <person name="Kuroda M."/>
        </authorList>
    </citation>
    <scope>NUCLEOTIDE SEQUENCE [LARGE SCALE GENOMIC DNA]</scope>
    <source>
        <strain evidence="2 3">WP2-W18-ESBL-01</strain>
    </source>
</reference>
<feature type="transmembrane region" description="Helical" evidence="1">
    <location>
        <begin position="52"/>
        <end position="70"/>
    </location>
</feature>
<keyword evidence="1" id="KW-0472">Membrane</keyword>
<name>A0A6S4TAS7_AERCA</name>
<dbReference type="AlphaFoldDB" id="A0A6S4TAS7"/>
<protein>
    <submittedName>
        <fullName evidence="2">Uncharacterized protein</fullName>
    </submittedName>
</protein>